<dbReference type="InterPro" id="IPR016152">
    <property type="entry name" value="PTrfase/Anion_transptr"/>
</dbReference>
<keyword evidence="8" id="KW-1185">Reference proteome</keyword>
<reference evidence="7 8" key="1">
    <citation type="journal article" date="2023" name="Microbiol. Spectr.">
        <title>Symbiosis of Carpenter Bees with Uncharacterized Lactic Acid Bacteria Showing NAD Auxotrophy.</title>
        <authorList>
            <person name="Kawasaki S."/>
            <person name="Ozawa K."/>
            <person name="Mori T."/>
            <person name="Yamamoto A."/>
            <person name="Ito M."/>
            <person name="Ohkuma M."/>
            <person name="Sakamoto M."/>
            <person name="Matsutani M."/>
        </authorList>
    </citation>
    <scope>NUCLEOTIDE SEQUENCE [LARGE SCALE GENOMIC DNA]</scope>
    <source>
        <strain evidence="7 8">Kim37-2</strain>
    </source>
</reference>
<dbReference type="NCBIfam" id="TIGR00848">
    <property type="entry name" value="fruA"/>
    <property type="match status" value="1"/>
</dbReference>
<dbReference type="PANTHER" id="PTHR47738:SF2">
    <property type="entry name" value="PTS SYSTEM FRUCTOSE-LIKE EIIA COMPONENT"/>
    <property type="match status" value="1"/>
</dbReference>
<dbReference type="InterPro" id="IPR004715">
    <property type="entry name" value="PTS_IIA_fruc"/>
</dbReference>
<proteinExistence type="predicted"/>
<evidence type="ECO:0000256" key="2">
    <source>
        <dbReference type="ARBA" id="ARBA00022553"/>
    </source>
</evidence>
<dbReference type="Pfam" id="PF00359">
    <property type="entry name" value="PTS_EIIA_2"/>
    <property type="match status" value="1"/>
</dbReference>
<evidence type="ECO:0000256" key="3">
    <source>
        <dbReference type="ARBA" id="ARBA00022597"/>
    </source>
</evidence>
<dbReference type="CDD" id="cd00211">
    <property type="entry name" value="PTS_IIA_fru"/>
    <property type="match status" value="1"/>
</dbReference>
<keyword evidence="4" id="KW-0808">Transferase</keyword>
<evidence type="ECO:0000259" key="6">
    <source>
        <dbReference type="PROSITE" id="PS51094"/>
    </source>
</evidence>
<keyword evidence="1" id="KW-0813">Transport</keyword>
<evidence type="ECO:0000256" key="4">
    <source>
        <dbReference type="ARBA" id="ARBA00022679"/>
    </source>
</evidence>
<evidence type="ECO:0000256" key="5">
    <source>
        <dbReference type="ARBA" id="ARBA00022683"/>
    </source>
</evidence>
<dbReference type="Proteomes" id="UP001321766">
    <property type="component" value="Chromosome"/>
</dbReference>
<keyword evidence="2" id="KW-0597">Phosphoprotein</keyword>
<dbReference type="PROSITE" id="PS00372">
    <property type="entry name" value="PTS_EIIA_TYPE_2_HIS"/>
    <property type="match status" value="1"/>
</dbReference>
<name>A0ABM8B622_9BIFI</name>
<gene>
    <name evidence="7" type="ORF">KIM372_00170</name>
</gene>
<evidence type="ECO:0000313" key="8">
    <source>
        <dbReference type="Proteomes" id="UP001321766"/>
    </source>
</evidence>
<dbReference type="PANTHER" id="PTHR47738">
    <property type="entry name" value="PTS SYSTEM FRUCTOSE-LIKE EIIA COMPONENT-RELATED"/>
    <property type="match status" value="1"/>
</dbReference>
<evidence type="ECO:0000256" key="1">
    <source>
        <dbReference type="ARBA" id="ARBA00022448"/>
    </source>
</evidence>
<protein>
    <submittedName>
        <fullName evidence="7">PTS mannose transporter subunit IIAB</fullName>
    </submittedName>
</protein>
<dbReference type="SUPFAM" id="SSF55804">
    <property type="entry name" value="Phoshotransferase/anion transport protein"/>
    <property type="match status" value="1"/>
</dbReference>
<dbReference type="Gene3D" id="3.40.930.10">
    <property type="entry name" value="Mannitol-specific EII, Chain A"/>
    <property type="match status" value="1"/>
</dbReference>
<dbReference type="InterPro" id="IPR002178">
    <property type="entry name" value="PTS_EIIA_type-2_dom"/>
</dbReference>
<keyword evidence="3" id="KW-0762">Sugar transport</keyword>
<dbReference type="InterPro" id="IPR051541">
    <property type="entry name" value="PTS_SugarTrans_NitroReg"/>
</dbReference>
<dbReference type="PROSITE" id="PS51094">
    <property type="entry name" value="PTS_EIIA_TYPE_2"/>
    <property type="match status" value="1"/>
</dbReference>
<dbReference type="EMBL" id="AP026798">
    <property type="protein sequence ID" value="BDR52110.1"/>
    <property type="molecule type" value="Genomic_DNA"/>
</dbReference>
<feature type="domain" description="PTS EIIA type-2" evidence="6">
    <location>
        <begin position="10"/>
        <end position="155"/>
    </location>
</feature>
<organism evidence="7 8">
    <name type="scientific">Bombiscardovia nodaiensis</name>
    <dbReference type="NCBI Taxonomy" id="2932181"/>
    <lineage>
        <taxon>Bacteria</taxon>
        <taxon>Bacillati</taxon>
        <taxon>Actinomycetota</taxon>
        <taxon>Actinomycetes</taxon>
        <taxon>Bifidobacteriales</taxon>
        <taxon>Bifidobacteriaceae</taxon>
        <taxon>Bombiscardovia</taxon>
    </lineage>
</organism>
<accession>A0ABM8B622</accession>
<evidence type="ECO:0000313" key="7">
    <source>
        <dbReference type="EMBL" id="BDR52110.1"/>
    </source>
</evidence>
<sequence length="155" mass="16628">MTVETESLSEILDRGTIVTGLKVETKEEVFTKLATLLQERGYIESVDAFVAAIHEREGQGPTGIGGHVAIPHGRSSTVKRNAIAIAVLDHEIPWESLDDTGAKVVALFAVGADDEGSQKHLQLLSLFARKLAKDEVTQALLRAQSVDDVVAALSK</sequence>
<keyword evidence="5" id="KW-0598">Phosphotransferase system</keyword>